<evidence type="ECO:0000313" key="2">
    <source>
        <dbReference type="Proteomes" id="UP001303473"/>
    </source>
</evidence>
<dbReference type="Proteomes" id="UP001303473">
    <property type="component" value="Unassembled WGS sequence"/>
</dbReference>
<accession>A0AAN6MZ57</accession>
<name>A0AAN6MZ57_9PEZI</name>
<dbReference type="AlphaFoldDB" id="A0AAN6MZ57"/>
<keyword evidence="2" id="KW-1185">Reference proteome</keyword>
<comment type="caution">
    <text evidence="1">The sequence shown here is derived from an EMBL/GenBank/DDBJ whole genome shotgun (WGS) entry which is preliminary data.</text>
</comment>
<protein>
    <submittedName>
        <fullName evidence="1">Uncharacterized protein</fullName>
    </submittedName>
</protein>
<evidence type="ECO:0000313" key="1">
    <source>
        <dbReference type="EMBL" id="KAK3935636.1"/>
    </source>
</evidence>
<dbReference type="EMBL" id="MU853914">
    <property type="protein sequence ID" value="KAK3935636.1"/>
    <property type="molecule type" value="Genomic_DNA"/>
</dbReference>
<gene>
    <name evidence="1" type="ORF">QBC46DRAFT_346420</name>
</gene>
<reference evidence="2" key="1">
    <citation type="journal article" date="2023" name="Mol. Phylogenet. Evol.">
        <title>Genome-scale phylogeny and comparative genomics of the fungal order Sordariales.</title>
        <authorList>
            <person name="Hensen N."/>
            <person name="Bonometti L."/>
            <person name="Westerberg I."/>
            <person name="Brannstrom I.O."/>
            <person name="Guillou S."/>
            <person name="Cros-Aarteil S."/>
            <person name="Calhoun S."/>
            <person name="Haridas S."/>
            <person name="Kuo A."/>
            <person name="Mondo S."/>
            <person name="Pangilinan J."/>
            <person name="Riley R."/>
            <person name="LaButti K."/>
            <person name="Andreopoulos B."/>
            <person name="Lipzen A."/>
            <person name="Chen C."/>
            <person name="Yan M."/>
            <person name="Daum C."/>
            <person name="Ng V."/>
            <person name="Clum A."/>
            <person name="Steindorff A."/>
            <person name="Ohm R.A."/>
            <person name="Martin F."/>
            <person name="Silar P."/>
            <person name="Natvig D.O."/>
            <person name="Lalanne C."/>
            <person name="Gautier V."/>
            <person name="Ament-Velasquez S.L."/>
            <person name="Kruys A."/>
            <person name="Hutchinson M.I."/>
            <person name="Powell A.J."/>
            <person name="Barry K."/>
            <person name="Miller A.N."/>
            <person name="Grigoriev I.V."/>
            <person name="Debuchy R."/>
            <person name="Gladieux P."/>
            <person name="Hiltunen Thoren M."/>
            <person name="Johannesson H."/>
        </authorList>
    </citation>
    <scope>NUCLEOTIDE SEQUENCE [LARGE SCALE GENOMIC DNA]</scope>
    <source>
        <strain evidence="2">CBS 340.73</strain>
    </source>
</reference>
<proteinExistence type="predicted"/>
<organism evidence="1 2">
    <name type="scientific">Diplogelasinospora grovesii</name>
    <dbReference type="NCBI Taxonomy" id="303347"/>
    <lineage>
        <taxon>Eukaryota</taxon>
        <taxon>Fungi</taxon>
        <taxon>Dikarya</taxon>
        <taxon>Ascomycota</taxon>
        <taxon>Pezizomycotina</taxon>
        <taxon>Sordariomycetes</taxon>
        <taxon>Sordariomycetidae</taxon>
        <taxon>Sordariales</taxon>
        <taxon>Diplogelasinosporaceae</taxon>
        <taxon>Diplogelasinospora</taxon>
    </lineage>
</organism>
<sequence length="125" mass="13953">MTQLRGVVAATLASVQKQLADLLLIHPDEDREAVVPPLSLRSLLDNPSESGPGWSFIRHPANTILHGHEKWLLNRAKWRGQAVKDYLALINQFLETLLLLIHITGGQPARGTELLTIQYYNPEDG</sequence>